<reference evidence="1" key="1">
    <citation type="journal article" date="2019" name="bioRxiv">
        <title>The Genome of the Zebra Mussel, Dreissena polymorpha: A Resource for Invasive Species Research.</title>
        <authorList>
            <person name="McCartney M.A."/>
            <person name="Auch B."/>
            <person name="Kono T."/>
            <person name="Mallez S."/>
            <person name="Zhang Y."/>
            <person name="Obille A."/>
            <person name="Becker A."/>
            <person name="Abrahante J.E."/>
            <person name="Garbe J."/>
            <person name="Badalamenti J.P."/>
            <person name="Herman A."/>
            <person name="Mangelson H."/>
            <person name="Liachko I."/>
            <person name="Sullivan S."/>
            <person name="Sone E.D."/>
            <person name="Koren S."/>
            <person name="Silverstein K.A.T."/>
            <person name="Beckman K.B."/>
            <person name="Gohl D.M."/>
        </authorList>
    </citation>
    <scope>NUCLEOTIDE SEQUENCE</scope>
    <source>
        <strain evidence="1">Duluth1</strain>
        <tissue evidence="1">Whole animal</tissue>
    </source>
</reference>
<keyword evidence="2" id="KW-1185">Reference proteome</keyword>
<organism evidence="1 2">
    <name type="scientific">Dreissena polymorpha</name>
    <name type="common">Zebra mussel</name>
    <name type="synonym">Mytilus polymorpha</name>
    <dbReference type="NCBI Taxonomy" id="45954"/>
    <lineage>
        <taxon>Eukaryota</taxon>
        <taxon>Metazoa</taxon>
        <taxon>Spiralia</taxon>
        <taxon>Lophotrochozoa</taxon>
        <taxon>Mollusca</taxon>
        <taxon>Bivalvia</taxon>
        <taxon>Autobranchia</taxon>
        <taxon>Heteroconchia</taxon>
        <taxon>Euheterodonta</taxon>
        <taxon>Imparidentia</taxon>
        <taxon>Neoheterodontei</taxon>
        <taxon>Myida</taxon>
        <taxon>Dreissenoidea</taxon>
        <taxon>Dreissenidae</taxon>
        <taxon>Dreissena</taxon>
    </lineage>
</organism>
<dbReference type="AlphaFoldDB" id="A0A9D4N2B7"/>
<sequence length="54" mass="6217">MAVRCVWLIEHEIVSKTNGWCYRHIYGGYMKDVDAGRGRDMRNVGSENVDLGEE</sequence>
<dbReference type="Proteomes" id="UP000828390">
    <property type="component" value="Unassembled WGS sequence"/>
</dbReference>
<reference evidence="1" key="2">
    <citation type="submission" date="2020-11" db="EMBL/GenBank/DDBJ databases">
        <authorList>
            <person name="McCartney M.A."/>
            <person name="Auch B."/>
            <person name="Kono T."/>
            <person name="Mallez S."/>
            <person name="Becker A."/>
            <person name="Gohl D.M."/>
            <person name="Silverstein K.A.T."/>
            <person name="Koren S."/>
            <person name="Bechman K.B."/>
            <person name="Herman A."/>
            <person name="Abrahante J.E."/>
            <person name="Garbe J."/>
        </authorList>
    </citation>
    <scope>NUCLEOTIDE SEQUENCE</scope>
    <source>
        <strain evidence="1">Duluth1</strain>
        <tissue evidence="1">Whole animal</tissue>
    </source>
</reference>
<gene>
    <name evidence="1" type="ORF">DPMN_010459</name>
</gene>
<evidence type="ECO:0000313" key="1">
    <source>
        <dbReference type="EMBL" id="KAH3886451.1"/>
    </source>
</evidence>
<comment type="caution">
    <text evidence="1">The sequence shown here is derived from an EMBL/GenBank/DDBJ whole genome shotgun (WGS) entry which is preliminary data.</text>
</comment>
<protein>
    <submittedName>
        <fullName evidence="1">Uncharacterized protein</fullName>
    </submittedName>
</protein>
<evidence type="ECO:0000313" key="2">
    <source>
        <dbReference type="Proteomes" id="UP000828390"/>
    </source>
</evidence>
<dbReference type="EMBL" id="JAIWYP010000001">
    <property type="protein sequence ID" value="KAH3886451.1"/>
    <property type="molecule type" value="Genomic_DNA"/>
</dbReference>
<name>A0A9D4N2B7_DREPO</name>
<accession>A0A9D4N2B7</accession>
<proteinExistence type="predicted"/>